<evidence type="ECO:0000256" key="4">
    <source>
        <dbReference type="ARBA" id="ARBA00022989"/>
    </source>
</evidence>
<evidence type="ECO:0000256" key="2">
    <source>
        <dbReference type="ARBA" id="ARBA00022475"/>
    </source>
</evidence>
<dbReference type="GO" id="GO:0005886">
    <property type="term" value="C:plasma membrane"/>
    <property type="evidence" value="ECO:0007669"/>
    <property type="project" value="UniProtKB-SubCell"/>
</dbReference>
<feature type="transmembrane region" description="Helical" evidence="6">
    <location>
        <begin position="394"/>
        <end position="414"/>
    </location>
</feature>
<reference evidence="8 9" key="2">
    <citation type="submission" date="2020-03" db="EMBL/GenBank/DDBJ databases">
        <authorList>
            <person name="Ichikawa N."/>
            <person name="Kimura A."/>
            <person name="Kitahashi Y."/>
            <person name="Uohara A."/>
        </authorList>
    </citation>
    <scope>NUCLEOTIDE SEQUENCE [LARGE SCALE GENOMIC DNA]</scope>
    <source>
        <strain evidence="8 9">NBRC 108638</strain>
    </source>
</reference>
<dbReference type="EMBL" id="BLPG01000001">
    <property type="protein sequence ID" value="GFJ94822.1"/>
    <property type="molecule type" value="Genomic_DNA"/>
</dbReference>
<evidence type="ECO:0000259" key="7">
    <source>
        <dbReference type="Pfam" id="PF02687"/>
    </source>
</evidence>
<feature type="transmembrane region" description="Helical" evidence="6">
    <location>
        <begin position="348"/>
        <end position="373"/>
    </location>
</feature>
<feature type="transmembrane region" description="Helical" evidence="6">
    <location>
        <begin position="799"/>
        <end position="821"/>
    </location>
</feature>
<dbReference type="InterPro" id="IPR003838">
    <property type="entry name" value="ABC3_permease_C"/>
</dbReference>
<reference evidence="8 9" key="1">
    <citation type="submission" date="2020-03" db="EMBL/GenBank/DDBJ databases">
        <title>Whole genome shotgun sequence of Phytohabitans rumicis NBRC 108638.</title>
        <authorList>
            <person name="Komaki H."/>
            <person name="Tamura T."/>
        </authorList>
    </citation>
    <scope>NUCLEOTIDE SEQUENCE [LARGE SCALE GENOMIC DNA]</scope>
    <source>
        <strain evidence="8 9">NBRC 108638</strain>
    </source>
</reference>
<accession>A0A6V8LC97</accession>
<protein>
    <recommendedName>
        <fullName evidence="7">ABC3 transporter permease C-terminal domain-containing protein</fullName>
    </recommendedName>
</protein>
<feature type="transmembrane region" description="Helical" evidence="6">
    <location>
        <begin position="254"/>
        <end position="279"/>
    </location>
</feature>
<comment type="caution">
    <text evidence="8">The sequence shown here is derived from an EMBL/GenBank/DDBJ whole genome shotgun (WGS) entry which is preliminary data.</text>
</comment>
<evidence type="ECO:0000313" key="8">
    <source>
        <dbReference type="EMBL" id="GFJ94822.1"/>
    </source>
</evidence>
<sequence length="833" mass="85177">MTRLVEIAGSWRVAVRVARRTAYRSKARTLLVVLMLALPVFAGTALALSYASTYTSADAEATWRLGRADYKIDGPGADKVLATLPAGSETTRITYGRTVVRADGSYSLRDYEAVDVDHPLTRGMFAVRAGRAPRGPAEVAVSASLAKAVGVGVGDPLWTGLPLRERTVVGLIDSAEELGKPIVVSPADHPLGPSGPHTLVGLPAGGQGWQPPNPATLMTCRDQVGGGRTCTSSFSTFHRPDLRPDAAELATRTAAFVLVVGFAGTQVALLAGAAFAVGARRQRRELAMMGAVGAGPAQVARMVLANGLVLGAFAGVCGVGLGALAYGLNRDRVERIANHPLTEGVLPVPWLVLIALFAVAVGLLAALGPARAAARQSFRSATSGREEASRGDNLVWLVGGLLLAGAGALAALVASGTTDGVVTVTAGTVAVLLGVTAFAPVLVSIAGRAAPRLPLAVRLAARHAARHRLRTAASVAAVCTAVAGSMALMLYHSAESVDSMAIQPTARTGQVLVPAAVAQRLTPERLGELERSLPTRAVVPVRPVAATAAAHTDSAPEYGQTGLPAFPSQLVAVGGAELIRAVTGAQAPPEALETLRRGGVVAFAPSLVDGGTVELIPRDGRPAFRLPATVVPAPDVYTDVPGAVIAEPTAAARKLAVETGGLIVDTTRVPTGAELVAANSVALAAQVEAGEHLPTEITVGSKHSPHRKYGPMFLVLAVISGLVTLAASAVAVGLATAEMRNDLSTLAAVGAGPRLRRRIAAAQAGLIVGLGALLGVAGGIAPAAGMVAFRRDLAWQVPWLPLAITVLAAPVLAVVATTLLTRPRLILVRRMVV</sequence>
<feature type="transmembrane region" description="Helical" evidence="6">
    <location>
        <begin position="712"/>
        <end position="735"/>
    </location>
</feature>
<evidence type="ECO:0000256" key="3">
    <source>
        <dbReference type="ARBA" id="ARBA00022692"/>
    </source>
</evidence>
<dbReference type="InterPro" id="IPR038766">
    <property type="entry name" value="Membrane_comp_ABC_pdt"/>
</dbReference>
<feature type="domain" description="ABC3 transporter permease C-terminal" evidence="7">
    <location>
        <begin position="268"/>
        <end position="377"/>
    </location>
</feature>
<keyword evidence="5 6" id="KW-0472">Membrane</keyword>
<organism evidence="8 9">
    <name type="scientific">Phytohabitans rumicis</name>
    <dbReference type="NCBI Taxonomy" id="1076125"/>
    <lineage>
        <taxon>Bacteria</taxon>
        <taxon>Bacillati</taxon>
        <taxon>Actinomycetota</taxon>
        <taxon>Actinomycetes</taxon>
        <taxon>Micromonosporales</taxon>
        <taxon>Micromonosporaceae</taxon>
    </lineage>
</organism>
<evidence type="ECO:0000256" key="1">
    <source>
        <dbReference type="ARBA" id="ARBA00004651"/>
    </source>
</evidence>
<dbReference type="PANTHER" id="PTHR30287">
    <property type="entry name" value="MEMBRANE COMPONENT OF PREDICTED ABC SUPERFAMILY METABOLITE UPTAKE TRANSPORTER"/>
    <property type="match status" value="1"/>
</dbReference>
<evidence type="ECO:0000313" key="9">
    <source>
        <dbReference type="Proteomes" id="UP000482960"/>
    </source>
</evidence>
<feature type="transmembrane region" description="Helical" evidence="6">
    <location>
        <begin position="764"/>
        <end position="787"/>
    </location>
</feature>
<comment type="subcellular location">
    <subcellularLocation>
        <location evidence="1">Cell membrane</location>
        <topology evidence="1">Multi-pass membrane protein</topology>
    </subcellularLocation>
</comment>
<evidence type="ECO:0000256" key="5">
    <source>
        <dbReference type="ARBA" id="ARBA00023136"/>
    </source>
</evidence>
<keyword evidence="3 6" id="KW-0812">Transmembrane</keyword>
<keyword evidence="4 6" id="KW-1133">Transmembrane helix</keyword>
<evidence type="ECO:0000256" key="6">
    <source>
        <dbReference type="SAM" id="Phobius"/>
    </source>
</evidence>
<name>A0A6V8LC97_9ACTN</name>
<feature type="transmembrane region" description="Helical" evidence="6">
    <location>
        <begin position="471"/>
        <end position="491"/>
    </location>
</feature>
<keyword evidence="9" id="KW-1185">Reference proteome</keyword>
<dbReference type="PANTHER" id="PTHR30287:SF1">
    <property type="entry name" value="INNER MEMBRANE PROTEIN"/>
    <property type="match status" value="1"/>
</dbReference>
<dbReference type="RefSeq" id="WP_173082095.1">
    <property type="nucleotide sequence ID" value="NZ_BAABJB010000036.1"/>
</dbReference>
<proteinExistence type="predicted"/>
<dbReference type="Pfam" id="PF02687">
    <property type="entry name" value="FtsX"/>
    <property type="match status" value="1"/>
</dbReference>
<keyword evidence="2" id="KW-1003">Cell membrane</keyword>
<dbReference type="AlphaFoldDB" id="A0A6V8LC97"/>
<feature type="transmembrane region" description="Helical" evidence="6">
    <location>
        <begin position="308"/>
        <end position="328"/>
    </location>
</feature>
<feature type="transmembrane region" description="Helical" evidence="6">
    <location>
        <begin position="426"/>
        <end position="450"/>
    </location>
</feature>
<dbReference type="Proteomes" id="UP000482960">
    <property type="component" value="Unassembled WGS sequence"/>
</dbReference>
<gene>
    <name evidence="8" type="ORF">Prum_084640</name>
</gene>